<accession>A0A9D9DE80</accession>
<evidence type="ECO:0000313" key="3">
    <source>
        <dbReference type="Proteomes" id="UP000823630"/>
    </source>
</evidence>
<organism evidence="2 3">
    <name type="scientific">Candidatus Enterousia avistercoris</name>
    <dbReference type="NCBI Taxonomy" id="2840788"/>
    <lineage>
        <taxon>Bacteria</taxon>
        <taxon>Pseudomonadati</taxon>
        <taxon>Pseudomonadota</taxon>
        <taxon>Alphaproteobacteria</taxon>
        <taxon>Candidatus Enterousia</taxon>
    </lineage>
</organism>
<dbReference type="CDD" id="cd06223">
    <property type="entry name" value="PRTases_typeI"/>
    <property type="match status" value="1"/>
</dbReference>
<dbReference type="Gene3D" id="3.40.50.2020">
    <property type="match status" value="1"/>
</dbReference>
<proteinExistence type="predicted"/>
<dbReference type="EMBL" id="JADINC010000072">
    <property type="protein sequence ID" value="MBO8425666.1"/>
    <property type="molecule type" value="Genomic_DNA"/>
</dbReference>
<dbReference type="InterPro" id="IPR000836">
    <property type="entry name" value="PRTase_dom"/>
</dbReference>
<reference evidence="2" key="2">
    <citation type="journal article" date="2021" name="PeerJ">
        <title>Extensive microbial diversity within the chicken gut microbiome revealed by metagenomics and culture.</title>
        <authorList>
            <person name="Gilroy R."/>
            <person name="Ravi A."/>
            <person name="Getino M."/>
            <person name="Pursley I."/>
            <person name="Horton D.L."/>
            <person name="Alikhan N.F."/>
            <person name="Baker D."/>
            <person name="Gharbi K."/>
            <person name="Hall N."/>
            <person name="Watson M."/>
            <person name="Adriaenssens E.M."/>
            <person name="Foster-Nyarko E."/>
            <person name="Jarju S."/>
            <person name="Secka A."/>
            <person name="Antonio M."/>
            <person name="Oren A."/>
            <person name="Chaudhuri R.R."/>
            <person name="La Ragione R."/>
            <person name="Hildebrand F."/>
            <person name="Pallen M.J."/>
        </authorList>
    </citation>
    <scope>NUCLEOTIDE SEQUENCE</scope>
    <source>
        <strain evidence="2">8207</strain>
    </source>
</reference>
<dbReference type="Proteomes" id="UP000823630">
    <property type="component" value="Unassembled WGS sequence"/>
</dbReference>
<dbReference type="Gene3D" id="3.40.50.1000">
    <property type="entry name" value="HAD superfamily/HAD-like"/>
    <property type="match status" value="1"/>
</dbReference>
<dbReference type="GO" id="GO:0016740">
    <property type="term" value="F:transferase activity"/>
    <property type="evidence" value="ECO:0007669"/>
    <property type="project" value="UniProtKB-KW"/>
</dbReference>
<keyword evidence="2" id="KW-0808">Transferase</keyword>
<comment type="caution">
    <text evidence="2">The sequence shown here is derived from an EMBL/GenBank/DDBJ whole genome shotgun (WGS) entry which is preliminary data.</text>
</comment>
<protein>
    <submittedName>
        <fullName evidence="2">Phosphoribosyl transferase</fullName>
    </submittedName>
</protein>
<gene>
    <name evidence="2" type="ORF">IAC69_04285</name>
</gene>
<feature type="domain" description="Phosphoribosyltransferase" evidence="1">
    <location>
        <begin position="46"/>
        <end position="134"/>
    </location>
</feature>
<evidence type="ECO:0000259" key="1">
    <source>
        <dbReference type="Pfam" id="PF00156"/>
    </source>
</evidence>
<sequence>MKIFYKKRFPSGRRDIYFCNIKIYSYNHKINQYRLVNYKTYNDLATDVKNNMHKIPTDIDLVVGVPRSGMIPAYIIGLALNKKVCSINEFLNGFYGDNGITRPINSSTMRVKRVLVVDDTVNTGTSINTVKRKLTQNYDDIDFFFLAVYSTDKKSDSFVDLSLAHLNQPRIFQWNYLYHNIIKYSCYDMDGVLCADPSDEENDDGEKYVHFIQNAKPLYVPNFNIGCIITSRLEKYRALTEKWLKDNNIKYDKLYMLDATAEQRRRNNLHAKFKAKIYKNLKDYVLFIESEPHQAAEIAKLSGKPCICCKNDKLYGG</sequence>
<reference evidence="2" key="1">
    <citation type="submission" date="2020-10" db="EMBL/GenBank/DDBJ databases">
        <authorList>
            <person name="Gilroy R."/>
        </authorList>
    </citation>
    <scope>NUCLEOTIDE SEQUENCE</scope>
    <source>
        <strain evidence="2">8207</strain>
    </source>
</reference>
<dbReference type="AlphaFoldDB" id="A0A9D9DE80"/>
<dbReference type="SUPFAM" id="SSF53271">
    <property type="entry name" value="PRTase-like"/>
    <property type="match status" value="1"/>
</dbReference>
<dbReference type="Pfam" id="PF00156">
    <property type="entry name" value="Pribosyltran"/>
    <property type="match status" value="1"/>
</dbReference>
<dbReference type="InterPro" id="IPR029057">
    <property type="entry name" value="PRTase-like"/>
</dbReference>
<evidence type="ECO:0000313" key="2">
    <source>
        <dbReference type="EMBL" id="MBO8425666.1"/>
    </source>
</evidence>
<dbReference type="InterPro" id="IPR023214">
    <property type="entry name" value="HAD_sf"/>
</dbReference>
<name>A0A9D9DE80_9PROT</name>